<gene>
    <name evidence="5" type="ORF">CP969_25945</name>
</gene>
<dbReference type="Gene3D" id="3.40.630.190">
    <property type="entry name" value="LCP protein"/>
    <property type="match status" value="1"/>
</dbReference>
<dbReference type="EMBL" id="CP023700">
    <property type="protein sequence ID" value="QEU87734.1"/>
    <property type="molecule type" value="Genomic_DNA"/>
</dbReference>
<dbReference type="Proteomes" id="UP000327143">
    <property type="component" value="Chromosome"/>
</dbReference>
<dbReference type="PANTHER" id="PTHR33392:SF6">
    <property type="entry name" value="POLYISOPRENYL-TEICHOIC ACID--PEPTIDOGLYCAN TEICHOIC ACID TRANSFERASE TAGU"/>
    <property type="match status" value="1"/>
</dbReference>
<dbReference type="NCBIfam" id="TIGR00350">
    <property type="entry name" value="lytR_cpsA_psr"/>
    <property type="match status" value="1"/>
</dbReference>
<dbReference type="InterPro" id="IPR050922">
    <property type="entry name" value="LytR/CpsA/Psr_CW_biosynth"/>
</dbReference>
<reference evidence="5 6" key="1">
    <citation type="submission" date="2017-09" db="EMBL/GenBank/DDBJ databases">
        <authorList>
            <person name="Lee N."/>
            <person name="Cho B.-K."/>
        </authorList>
    </citation>
    <scope>NUCLEOTIDE SEQUENCE [LARGE SCALE GENOMIC DNA]</scope>
    <source>
        <strain evidence="5 6">ATCC 39115</strain>
    </source>
</reference>
<dbReference type="Pfam" id="PF03816">
    <property type="entry name" value="LytR_cpsA_psr"/>
    <property type="match status" value="1"/>
</dbReference>
<keyword evidence="3" id="KW-0812">Transmembrane</keyword>
<accession>A0ABX6AIP2</accession>
<feature type="region of interest" description="Disordered" evidence="2">
    <location>
        <begin position="1"/>
        <end position="38"/>
    </location>
</feature>
<evidence type="ECO:0000313" key="6">
    <source>
        <dbReference type="Proteomes" id="UP000327143"/>
    </source>
</evidence>
<keyword evidence="6" id="KW-1185">Reference proteome</keyword>
<evidence type="ECO:0000256" key="3">
    <source>
        <dbReference type="SAM" id="Phobius"/>
    </source>
</evidence>
<feature type="region of interest" description="Disordered" evidence="2">
    <location>
        <begin position="78"/>
        <end position="116"/>
    </location>
</feature>
<comment type="similarity">
    <text evidence="1">Belongs to the LytR/CpsA/Psr (LCP) family.</text>
</comment>
<evidence type="ECO:0000256" key="1">
    <source>
        <dbReference type="ARBA" id="ARBA00006068"/>
    </source>
</evidence>
<dbReference type="PANTHER" id="PTHR33392">
    <property type="entry name" value="POLYISOPRENYL-TEICHOIC ACID--PEPTIDOGLYCAN TEICHOIC ACID TRANSFERASE TAGU"/>
    <property type="match status" value="1"/>
</dbReference>
<proteinExistence type="inferred from homology"/>
<sequence length="426" mass="44306">MAAESTPDPGAPGGPGAAGPRHRTEGRRRRRRGKRRTGTRIAAWAAAGLLVLGGAGAGYLYLRLDGNIDSVDIDRALGTDRPEKTGNGSENILVLGSDTRSGGNGELGGGTDDGTARSDTAMIVHVHGGREAASVVSLPRDTLVDRPECTDTEGGTHPAATGVMLNSAYSTGGAACAVKTVESITGLRMDHYLEIDFAGFRKLVDELGGVEITTTEDIEDPESHLDLKAGTHRLDGEQALGLVRTRHGVGDGSDLGRIRLQQAFLKALVRQAEETGVLTGPKKLYDLAETATKAVTTDSGLGSVNSLMSFLNGLKGISPARMRMVTMPVRYDPAAPGRVLLDEDRARLVRDALRNDEPIPEAAGGGAGAEGTGDAPGTSRTGAPPTGIDRPHPRFGGKAPVLADWYVGSGSRLSHPAAATRRPPGI</sequence>
<name>A0ABX6AIP2_STRVD</name>
<keyword evidence="3" id="KW-1133">Transmembrane helix</keyword>
<evidence type="ECO:0000259" key="4">
    <source>
        <dbReference type="Pfam" id="PF03816"/>
    </source>
</evidence>
<evidence type="ECO:0000313" key="5">
    <source>
        <dbReference type="EMBL" id="QEU87734.1"/>
    </source>
</evidence>
<organism evidence="5 6">
    <name type="scientific">Streptomyces viridosporus T7A</name>
    <dbReference type="NCBI Taxonomy" id="665577"/>
    <lineage>
        <taxon>Bacteria</taxon>
        <taxon>Bacillati</taxon>
        <taxon>Actinomycetota</taxon>
        <taxon>Actinomycetes</taxon>
        <taxon>Kitasatosporales</taxon>
        <taxon>Streptomycetaceae</taxon>
        <taxon>Streptomyces</taxon>
    </lineage>
</organism>
<feature type="compositionally biased region" description="Basic residues" evidence="2">
    <location>
        <begin position="20"/>
        <end position="38"/>
    </location>
</feature>
<feature type="region of interest" description="Disordered" evidence="2">
    <location>
        <begin position="352"/>
        <end position="400"/>
    </location>
</feature>
<feature type="compositionally biased region" description="Gly residues" evidence="2">
    <location>
        <begin position="102"/>
        <end position="112"/>
    </location>
</feature>
<dbReference type="InterPro" id="IPR004474">
    <property type="entry name" value="LytR_CpsA_psr"/>
</dbReference>
<protein>
    <submittedName>
        <fullName evidence="5">LytR family transcriptional regulator</fullName>
    </submittedName>
</protein>
<evidence type="ECO:0000256" key="2">
    <source>
        <dbReference type="SAM" id="MobiDB-lite"/>
    </source>
</evidence>
<keyword evidence="3" id="KW-0472">Membrane</keyword>
<feature type="domain" description="Cell envelope-related transcriptional attenuator" evidence="4">
    <location>
        <begin position="117"/>
        <end position="273"/>
    </location>
</feature>
<feature type="transmembrane region" description="Helical" evidence="3">
    <location>
        <begin position="41"/>
        <end position="62"/>
    </location>
</feature>
<dbReference type="RefSeq" id="WP_016824623.1">
    <property type="nucleotide sequence ID" value="NZ_CP023700.1"/>
</dbReference>